<gene>
    <name evidence="2" type="ORF">N7452_003650</name>
</gene>
<evidence type="ECO:0000313" key="2">
    <source>
        <dbReference type="EMBL" id="KAJ5345646.1"/>
    </source>
</evidence>
<evidence type="ECO:0000256" key="1">
    <source>
        <dbReference type="SAM" id="MobiDB-lite"/>
    </source>
</evidence>
<dbReference type="AlphaFoldDB" id="A0A9W9QTZ6"/>
<feature type="region of interest" description="Disordered" evidence="1">
    <location>
        <begin position="1"/>
        <end position="45"/>
    </location>
</feature>
<organism evidence="2 3">
    <name type="scientific">Penicillium brevicompactum</name>
    <dbReference type="NCBI Taxonomy" id="5074"/>
    <lineage>
        <taxon>Eukaryota</taxon>
        <taxon>Fungi</taxon>
        <taxon>Dikarya</taxon>
        <taxon>Ascomycota</taxon>
        <taxon>Pezizomycotina</taxon>
        <taxon>Eurotiomycetes</taxon>
        <taxon>Eurotiomycetidae</taxon>
        <taxon>Eurotiales</taxon>
        <taxon>Aspergillaceae</taxon>
        <taxon>Penicillium</taxon>
    </lineage>
</organism>
<name>A0A9W9QTZ6_PENBR</name>
<dbReference type="EMBL" id="JAPZBQ010000002">
    <property type="protein sequence ID" value="KAJ5345646.1"/>
    <property type="molecule type" value="Genomic_DNA"/>
</dbReference>
<accession>A0A9W9QTZ6</accession>
<proteinExistence type="predicted"/>
<sequence>MAVFRRFSSKPWVSSRPPKSITAASAAFPGLLSTNRTQTGRGEGPCPVATVEESNAVNTDNAADAKSAGNAEHLRNAAAEIIRGHGGIGK</sequence>
<reference evidence="2" key="2">
    <citation type="journal article" date="2023" name="IMA Fungus">
        <title>Comparative genomic study of the Penicillium genus elucidates a diverse pangenome and 15 lateral gene transfer events.</title>
        <authorList>
            <person name="Petersen C."/>
            <person name="Sorensen T."/>
            <person name="Nielsen M.R."/>
            <person name="Sondergaard T.E."/>
            <person name="Sorensen J.L."/>
            <person name="Fitzpatrick D.A."/>
            <person name="Frisvad J.C."/>
            <person name="Nielsen K.L."/>
        </authorList>
    </citation>
    <scope>NUCLEOTIDE SEQUENCE</scope>
    <source>
        <strain evidence="2">IBT 35673</strain>
    </source>
</reference>
<reference evidence="2" key="1">
    <citation type="submission" date="2022-12" db="EMBL/GenBank/DDBJ databases">
        <authorList>
            <person name="Petersen C."/>
        </authorList>
    </citation>
    <scope>NUCLEOTIDE SEQUENCE</scope>
    <source>
        <strain evidence="2">IBT 35673</strain>
    </source>
</reference>
<evidence type="ECO:0000313" key="3">
    <source>
        <dbReference type="Proteomes" id="UP001147695"/>
    </source>
</evidence>
<comment type="caution">
    <text evidence="2">The sequence shown here is derived from an EMBL/GenBank/DDBJ whole genome shotgun (WGS) entry which is preliminary data.</text>
</comment>
<protein>
    <submittedName>
        <fullName evidence="2">Uncharacterized protein</fullName>
    </submittedName>
</protein>
<dbReference type="Proteomes" id="UP001147695">
    <property type="component" value="Unassembled WGS sequence"/>
</dbReference>